<evidence type="ECO:0000313" key="2">
    <source>
        <dbReference type="Proteomes" id="UP001227268"/>
    </source>
</evidence>
<comment type="caution">
    <text evidence="1">The sequence shown here is derived from an EMBL/GenBank/DDBJ whole genome shotgun (WGS) entry which is preliminary data.</text>
</comment>
<evidence type="ECO:0000313" key="1">
    <source>
        <dbReference type="EMBL" id="KAJ9103804.1"/>
    </source>
</evidence>
<dbReference type="EMBL" id="JASBWT010000006">
    <property type="protein sequence ID" value="KAJ9103804.1"/>
    <property type="molecule type" value="Genomic_DNA"/>
</dbReference>
<dbReference type="Proteomes" id="UP001227268">
    <property type="component" value="Unassembled WGS sequence"/>
</dbReference>
<accession>A0ACC2VXM4</accession>
<gene>
    <name evidence="1" type="ORF">QFC21_002266</name>
</gene>
<sequence length="387" mass="41835">MPVASNDSPGTPSVFAFERPLHAMANPNSSPTLIKRGPAVGGTASPSTINGRHQHSGSLQFPMTSAMTWYEGNGAAARQPYLQSMSLPNRGMTRLPVSPGGESLRSEGDSEFDDEWSGAAGQPRPPRAIQMYGSPRHGSSSGARLPKNHICHLCGKAFNRPSSLNTHMAVHTGAKPFQCPKRDCGRKFSVSSNLRRHMKTHTVNEQARVAQLTARDLAAQSHFEVNPEVKLEPEDHPADDILEEEERELENGSIVYDDNGRAYRYYTSESAYQEATAGNLAETPTQDRANQCTGQQQQHQTSPGSLSIDEIYNQDSPFVTMQLQSSLGNAAPVSFSPSIPAESRNGTYQELAAPFEQWMPGNPALHISAGASLQQPLILGYAGAPGN</sequence>
<organism evidence="1 2">
    <name type="scientific">Naganishia friedmannii</name>
    <dbReference type="NCBI Taxonomy" id="89922"/>
    <lineage>
        <taxon>Eukaryota</taxon>
        <taxon>Fungi</taxon>
        <taxon>Dikarya</taxon>
        <taxon>Basidiomycota</taxon>
        <taxon>Agaricomycotina</taxon>
        <taxon>Tremellomycetes</taxon>
        <taxon>Filobasidiales</taxon>
        <taxon>Filobasidiaceae</taxon>
        <taxon>Naganishia</taxon>
    </lineage>
</organism>
<protein>
    <submittedName>
        <fullName evidence="1">Uncharacterized protein</fullName>
    </submittedName>
</protein>
<keyword evidence="2" id="KW-1185">Reference proteome</keyword>
<proteinExistence type="predicted"/>
<reference evidence="1" key="1">
    <citation type="submission" date="2023-04" db="EMBL/GenBank/DDBJ databases">
        <title>Draft Genome sequencing of Naganishia species isolated from polar environments using Oxford Nanopore Technology.</title>
        <authorList>
            <person name="Leo P."/>
            <person name="Venkateswaran K."/>
        </authorList>
    </citation>
    <scope>NUCLEOTIDE SEQUENCE</scope>
    <source>
        <strain evidence="1">MNA-CCFEE 5423</strain>
    </source>
</reference>
<name>A0ACC2VXM4_9TREE</name>